<keyword evidence="8" id="KW-0732">Signal</keyword>
<keyword evidence="6" id="KW-0408">Iron</keyword>
<dbReference type="eggNOG" id="ENOG502S5K7">
    <property type="taxonomic scope" value="Eukaryota"/>
</dbReference>
<evidence type="ECO:0000256" key="7">
    <source>
        <dbReference type="ARBA" id="ARBA00025795"/>
    </source>
</evidence>
<protein>
    <recommendedName>
        <fullName evidence="9">Heme haloperoxidase family profile domain-containing protein</fullName>
    </recommendedName>
</protein>
<evidence type="ECO:0000256" key="5">
    <source>
        <dbReference type="ARBA" id="ARBA00023002"/>
    </source>
</evidence>
<sequence>MRLSTFTLFLTAALSVDAYPSAATTPNELSARDDDHTWRAPGPNDLRGPCPMVNTLANHGFLPRNGRKLNMFTLLKGLDDSVNLSKAATLLVGAVALTTGNLLWFNLDDLNKHGIIEHDASLSRNDAAIGDNHSFNVTIWDTVASHFPAGKGTIDIATAAKARNARIAAAKAANPKFDWGTNGETFSQIETALYLSVFGNLETGDARADWVNIMFREERLPYAEGWTRPNRDISATGLLALKNKIVAASAS</sequence>
<name>A0A0C4E1P3_MAGP6</name>
<feature type="chain" id="PRO_5009385621" description="Heme haloperoxidase family profile domain-containing protein" evidence="8">
    <location>
        <begin position="19"/>
        <end position="251"/>
    </location>
</feature>
<dbReference type="VEuPathDB" id="FungiDB:MAPG_06310"/>
<evidence type="ECO:0000256" key="6">
    <source>
        <dbReference type="ARBA" id="ARBA00023004"/>
    </source>
</evidence>
<dbReference type="OMA" id="CPAMNSL"/>
<dbReference type="PROSITE" id="PS51405">
    <property type="entry name" value="HEME_HALOPEROXIDASE"/>
    <property type="match status" value="1"/>
</dbReference>
<evidence type="ECO:0000256" key="2">
    <source>
        <dbReference type="ARBA" id="ARBA00022559"/>
    </source>
</evidence>
<evidence type="ECO:0000256" key="4">
    <source>
        <dbReference type="ARBA" id="ARBA00022723"/>
    </source>
</evidence>
<dbReference type="PANTHER" id="PTHR33577:SF19">
    <property type="entry name" value="HEME HALOPEROXIDASE FAMILY PROFILE DOMAIN-CONTAINING PROTEIN-RELATED"/>
    <property type="match status" value="1"/>
</dbReference>
<keyword evidence="4" id="KW-0479">Metal-binding</keyword>
<organism evidence="11 12">
    <name type="scientific">Magnaporthiopsis poae (strain ATCC 64411 / 73-15)</name>
    <name type="common">Kentucky bluegrass fungus</name>
    <name type="synonym">Magnaporthe poae</name>
    <dbReference type="NCBI Taxonomy" id="644358"/>
    <lineage>
        <taxon>Eukaryota</taxon>
        <taxon>Fungi</taxon>
        <taxon>Dikarya</taxon>
        <taxon>Ascomycota</taxon>
        <taxon>Pezizomycotina</taxon>
        <taxon>Sordariomycetes</taxon>
        <taxon>Sordariomycetidae</taxon>
        <taxon>Magnaporthales</taxon>
        <taxon>Magnaporthaceae</taxon>
        <taxon>Magnaporthiopsis</taxon>
    </lineage>
</organism>
<gene>
    <name evidence="10" type="ORF">MAPG_06310</name>
</gene>
<dbReference type="EnsemblFungi" id="MAPG_06310T0">
    <property type="protein sequence ID" value="MAPG_06310T0"/>
    <property type="gene ID" value="MAPG_06310"/>
</dbReference>
<dbReference type="STRING" id="644358.A0A0C4E1P3"/>
<evidence type="ECO:0000256" key="1">
    <source>
        <dbReference type="ARBA" id="ARBA00001970"/>
    </source>
</evidence>
<evidence type="ECO:0000313" key="10">
    <source>
        <dbReference type="EMBL" id="KLU87309.1"/>
    </source>
</evidence>
<dbReference type="AlphaFoldDB" id="A0A0C4E1P3"/>
<dbReference type="InterPro" id="IPR036851">
    <property type="entry name" value="Chloroperoxidase-like_sf"/>
</dbReference>
<dbReference type="InterPro" id="IPR000028">
    <property type="entry name" value="Chloroperoxidase"/>
</dbReference>
<evidence type="ECO:0000259" key="9">
    <source>
        <dbReference type="PROSITE" id="PS51405"/>
    </source>
</evidence>
<reference evidence="12" key="1">
    <citation type="submission" date="2010-05" db="EMBL/GenBank/DDBJ databases">
        <title>The genome sequence of Magnaporthe poae strain ATCC 64411.</title>
        <authorList>
            <person name="Ma L.-J."/>
            <person name="Dead R."/>
            <person name="Young S."/>
            <person name="Zeng Q."/>
            <person name="Koehrsen M."/>
            <person name="Alvarado L."/>
            <person name="Berlin A."/>
            <person name="Chapman S.B."/>
            <person name="Chen Z."/>
            <person name="Freedman E."/>
            <person name="Gellesch M."/>
            <person name="Goldberg J."/>
            <person name="Griggs A."/>
            <person name="Gujja S."/>
            <person name="Heilman E.R."/>
            <person name="Heiman D."/>
            <person name="Hepburn T."/>
            <person name="Howarth C."/>
            <person name="Jen D."/>
            <person name="Larson L."/>
            <person name="Mehta T."/>
            <person name="Neiman D."/>
            <person name="Pearson M."/>
            <person name="Roberts A."/>
            <person name="Saif S."/>
            <person name="Shea T."/>
            <person name="Shenoy N."/>
            <person name="Sisk P."/>
            <person name="Stolte C."/>
            <person name="Sykes S."/>
            <person name="Walk T."/>
            <person name="White J."/>
            <person name="Yandava C."/>
            <person name="Haas B."/>
            <person name="Nusbaum C."/>
            <person name="Birren B."/>
        </authorList>
    </citation>
    <scope>NUCLEOTIDE SEQUENCE [LARGE SCALE GENOMIC DNA]</scope>
    <source>
        <strain evidence="12">ATCC 64411 / 73-15</strain>
    </source>
</reference>
<dbReference type="PANTHER" id="PTHR33577">
    <property type="entry name" value="STERIGMATOCYSTIN BIOSYNTHESIS PEROXIDASE STCC-RELATED"/>
    <property type="match status" value="1"/>
</dbReference>
<dbReference type="OrthoDB" id="407298at2759"/>
<dbReference type="GO" id="GO:0046872">
    <property type="term" value="F:metal ion binding"/>
    <property type="evidence" value="ECO:0007669"/>
    <property type="project" value="UniProtKB-KW"/>
</dbReference>
<accession>A0A0C4E1P3</accession>
<dbReference type="EMBL" id="GL876970">
    <property type="protein sequence ID" value="KLU87309.1"/>
    <property type="molecule type" value="Genomic_DNA"/>
</dbReference>
<dbReference type="Proteomes" id="UP000011715">
    <property type="component" value="Unassembled WGS sequence"/>
</dbReference>
<dbReference type="EMBL" id="ADBL01001523">
    <property type="status" value="NOT_ANNOTATED_CDS"/>
    <property type="molecule type" value="Genomic_DNA"/>
</dbReference>
<reference evidence="11" key="5">
    <citation type="submission" date="2015-06" db="UniProtKB">
        <authorList>
            <consortium name="EnsemblFungi"/>
        </authorList>
    </citation>
    <scope>IDENTIFICATION</scope>
    <source>
        <strain evidence="11">ATCC 64411</strain>
    </source>
</reference>
<reference evidence="10" key="2">
    <citation type="submission" date="2010-05" db="EMBL/GenBank/DDBJ databases">
        <title>The Genome Sequence of Magnaporthe poae strain ATCC 64411.</title>
        <authorList>
            <consortium name="The Broad Institute Genome Sequencing Platform"/>
            <consortium name="Broad Institute Genome Sequencing Center for Infectious Disease"/>
            <person name="Ma L.-J."/>
            <person name="Dead R."/>
            <person name="Young S."/>
            <person name="Zeng Q."/>
            <person name="Koehrsen M."/>
            <person name="Alvarado L."/>
            <person name="Berlin A."/>
            <person name="Chapman S.B."/>
            <person name="Chen Z."/>
            <person name="Freedman E."/>
            <person name="Gellesch M."/>
            <person name="Goldberg J."/>
            <person name="Griggs A."/>
            <person name="Gujja S."/>
            <person name="Heilman E.R."/>
            <person name="Heiman D."/>
            <person name="Hepburn T."/>
            <person name="Howarth C."/>
            <person name="Jen D."/>
            <person name="Larson L."/>
            <person name="Mehta T."/>
            <person name="Neiman D."/>
            <person name="Pearson M."/>
            <person name="Roberts A."/>
            <person name="Saif S."/>
            <person name="Shea T."/>
            <person name="Shenoy N."/>
            <person name="Sisk P."/>
            <person name="Stolte C."/>
            <person name="Sykes S."/>
            <person name="Walk T."/>
            <person name="White J."/>
            <person name="Yandava C."/>
            <person name="Haas B."/>
            <person name="Nusbaum C."/>
            <person name="Birren B."/>
        </authorList>
    </citation>
    <scope>NUCLEOTIDE SEQUENCE</scope>
    <source>
        <strain evidence="10">ATCC 64411</strain>
    </source>
</reference>
<comment type="cofactor">
    <cofactor evidence="1">
        <name>heme b</name>
        <dbReference type="ChEBI" id="CHEBI:60344"/>
    </cofactor>
</comment>
<evidence type="ECO:0000313" key="11">
    <source>
        <dbReference type="EnsemblFungi" id="MAPG_06310T0"/>
    </source>
</evidence>
<keyword evidence="5" id="KW-0560">Oxidoreductase</keyword>
<keyword evidence="12" id="KW-1185">Reference proteome</keyword>
<proteinExistence type="inferred from homology"/>
<comment type="similarity">
    <text evidence="7">Belongs to the chloroperoxidase family.</text>
</comment>
<feature type="signal peptide" evidence="8">
    <location>
        <begin position="1"/>
        <end position="18"/>
    </location>
</feature>
<reference evidence="11" key="4">
    <citation type="journal article" date="2015" name="G3 (Bethesda)">
        <title>Genome sequences of three phytopathogenic species of the Magnaporthaceae family of fungi.</title>
        <authorList>
            <person name="Okagaki L.H."/>
            <person name="Nunes C.C."/>
            <person name="Sailsbery J."/>
            <person name="Clay B."/>
            <person name="Brown D."/>
            <person name="John T."/>
            <person name="Oh Y."/>
            <person name="Young N."/>
            <person name="Fitzgerald M."/>
            <person name="Haas B.J."/>
            <person name="Zeng Q."/>
            <person name="Young S."/>
            <person name="Adiconis X."/>
            <person name="Fan L."/>
            <person name="Levin J.Z."/>
            <person name="Mitchell T.K."/>
            <person name="Okubara P.A."/>
            <person name="Farman M.L."/>
            <person name="Kohn L.M."/>
            <person name="Birren B."/>
            <person name="Ma L.-J."/>
            <person name="Dean R.A."/>
        </authorList>
    </citation>
    <scope>NUCLEOTIDE SEQUENCE</scope>
    <source>
        <strain evidence="11">ATCC 64411 / 73-15</strain>
    </source>
</reference>
<keyword evidence="2" id="KW-0575">Peroxidase</keyword>
<dbReference type="Gene3D" id="1.10.489.10">
    <property type="entry name" value="Chloroperoxidase-like"/>
    <property type="match status" value="1"/>
</dbReference>
<keyword evidence="3" id="KW-0349">Heme</keyword>
<evidence type="ECO:0000313" key="12">
    <source>
        <dbReference type="Proteomes" id="UP000011715"/>
    </source>
</evidence>
<dbReference type="SUPFAM" id="SSF47571">
    <property type="entry name" value="Cloroperoxidase"/>
    <property type="match status" value="1"/>
</dbReference>
<evidence type="ECO:0000256" key="3">
    <source>
        <dbReference type="ARBA" id="ARBA00022617"/>
    </source>
</evidence>
<feature type="domain" description="Heme haloperoxidase family profile" evidence="9">
    <location>
        <begin position="34"/>
        <end position="240"/>
    </location>
</feature>
<evidence type="ECO:0000256" key="8">
    <source>
        <dbReference type="SAM" id="SignalP"/>
    </source>
</evidence>
<dbReference type="GO" id="GO:0004601">
    <property type="term" value="F:peroxidase activity"/>
    <property type="evidence" value="ECO:0007669"/>
    <property type="project" value="UniProtKB-KW"/>
</dbReference>
<reference evidence="10" key="3">
    <citation type="submission" date="2011-03" db="EMBL/GenBank/DDBJ databases">
        <title>Annotation of Magnaporthe poae ATCC 64411.</title>
        <authorList>
            <person name="Ma L.-J."/>
            <person name="Dead R."/>
            <person name="Young S.K."/>
            <person name="Zeng Q."/>
            <person name="Gargeya S."/>
            <person name="Fitzgerald M."/>
            <person name="Haas B."/>
            <person name="Abouelleil A."/>
            <person name="Alvarado L."/>
            <person name="Arachchi H.M."/>
            <person name="Berlin A."/>
            <person name="Brown A."/>
            <person name="Chapman S.B."/>
            <person name="Chen Z."/>
            <person name="Dunbar C."/>
            <person name="Freedman E."/>
            <person name="Gearin G."/>
            <person name="Gellesch M."/>
            <person name="Goldberg J."/>
            <person name="Griggs A."/>
            <person name="Gujja S."/>
            <person name="Heiman D."/>
            <person name="Howarth C."/>
            <person name="Larson L."/>
            <person name="Lui A."/>
            <person name="MacDonald P.J.P."/>
            <person name="Mehta T."/>
            <person name="Montmayeur A."/>
            <person name="Murphy C."/>
            <person name="Neiman D."/>
            <person name="Pearson M."/>
            <person name="Priest M."/>
            <person name="Roberts A."/>
            <person name="Saif S."/>
            <person name="Shea T."/>
            <person name="Shenoy N."/>
            <person name="Sisk P."/>
            <person name="Stolte C."/>
            <person name="Sykes S."/>
            <person name="Yandava C."/>
            <person name="Wortman J."/>
            <person name="Nusbaum C."/>
            <person name="Birren B."/>
        </authorList>
    </citation>
    <scope>NUCLEOTIDE SEQUENCE</scope>
    <source>
        <strain evidence="10">ATCC 64411</strain>
    </source>
</reference>
<dbReference type="Pfam" id="PF01328">
    <property type="entry name" value="Peroxidase_2"/>
    <property type="match status" value="1"/>
</dbReference>